<evidence type="ECO:0000313" key="1">
    <source>
        <dbReference type="EMBL" id="GIH39883.1"/>
    </source>
</evidence>
<comment type="caution">
    <text evidence="1">The sequence shown here is derived from an EMBL/GenBank/DDBJ whole genome shotgun (WGS) entry which is preliminary data.</text>
</comment>
<evidence type="ECO:0000313" key="2">
    <source>
        <dbReference type="Proteomes" id="UP000603904"/>
    </source>
</evidence>
<organism evidence="1 2">
    <name type="scientific">Microbispora corallina</name>
    <dbReference type="NCBI Taxonomy" id="83302"/>
    <lineage>
        <taxon>Bacteria</taxon>
        <taxon>Bacillati</taxon>
        <taxon>Actinomycetota</taxon>
        <taxon>Actinomycetes</taxon>
        <taxon>Streptosporangiales</taxon>
        <taxon>Streptosporangiaceae</taxon>
        <taxon>Microbispora</taxon>
    </lineage>
</organism>
<dbReference type="EMBL" id="BOOC01000011">
    <property type="protein sequence ID" value="GIH39883.1"/>
    <property type="molecule type" value="Genomic_DNA"/>
</dbReference>
<protein>
    <submittedName>
        <fullName evidence="1">Uncharacterized protein</fullName>
    </submittedName>
</protein>
<dbReference type="Proteomes" id="UP000603904">
    <property type="component" value="Unassembled WGS sequence"/>
</dbReference>
<proteinExistence type="predicted"/>
<reference evidence="1 2" key="1">
    <citation type="submission" date="2021-01" db="EMBL/GenBank/DDBJ databases">
        <title>Whole genome shotgun sequence of Microbispora corallina NBRC 16416.</title>
        <authorList>
            <person name="Komaki H."/>
            <person name="Tamura T."/>
        </authorList>
    </citation>
    <scope>NUCLEOTIDE SEQUENCE [LARGE SCALE GENOMIC DNA]</scope>
    <source>
        <strain evidence="1 2">NBRC 16416</strain>
    </source>
</reference>
<sequence>MPTYYFQLTPGKTEQVNADEVVKDQETGVFRLVRRGEVVRTVPAGTRIRVTEVTEIISPTGAQLPIRRSR</sequence>
<gene>
    <name evidence="1" type="ORF">Mco01_28830</name>
</gene>
<name>A0ABQ4FYI2_9ACTN</name>
<keyword evidence="2" id="KW-1185">Reference proteome</keyword>
<accession>A0ABQ4FYI2</accession>